<dbReference type="InterPro" id="IPR029060">
    <property type="entry name" value="PIN-like_dom_sf"/>
</dbReference>
<evidence type="ECO:0000313" key="3">
    <source>
        <dbReference type="Proteomes" id="UP000282832"/>
    </source>
</evidence>
<dbReference type="Proteomes" id="UP000282832">
    <property type="component" value="Unassembled WGS sequence"/>
</dbReference>
<dbReference type="Gene3D" id="3.40.50.1010">
    <property type="entry name" value="5'-nuclease"/>
    <property type="match status" value="1"/>
</dbReference>
<name>A0A437PMC5_9BACT</name>
<dbReference type="AlphaFoldDB" id="A0A437PMC5"/>
<feature type="domain" description="PIN" evidence="1">
    <location>
        <begin position="4"/>
        <end position="118"/>
    </location>
</feature>
<evidence type="ECO:0000259" key="1">
    <source>
        <dbReference type="Pfam" id="PF13470"/>
    </source>
</evidence>
<organism evidence="2 3">
    <name type="scientific">Sandaracinomonas limnophila</name>
    <dbReference type="NCBI Taxonomy" id="1862386"/>
    <lineage>
        <taxon>Bacteria</taxon>
        <taxon>Pseudomonadati</taxon>
        <taxon>Bacteroidota</taxon>
        <taxon>Cytophagia</taxon>
        <taxon>Cytophagales</taxon>
        <taxon>Flectobacillaceae</taxon>
        <taxon>Sandaracinomonas</taxon>
    </lineage>
</organism>
<proteinExistence type="predicted"/>
<evidence type="ECO:0000313" key="2">
    <source>
        <dbReference type="EMBL" id="RVU23433.1"/>
    </source>
</evidence>
<sequence length="137" mass="15665">MIHLFLDTNILIDLLANRKPHSKFAIEIFANAATQKCKLYMSSHSFVTTHYILKKFLPETELREILDKILKFIQIIPVEDYMIKRGLKSKISDFEDAIQAQVALSNSKIIGIVTRDIKDFVGLDIPVFAPDEAVLLF</sequence>
<protein>
    <submittedName>
        <fullName evidence="2">PIN domain-containing protein</fullName>
    </submittedName>
</protein>
<reference evidence="2 3" key="1">
    <citation type="submission" date="2019-01" db="EMBL/GenBank/DDBJ databases">
        <authorList>
            <person name="Chen W.-M."/>
        </authorList>
    </citation>
    <scope>NUCLEOTIDE SEQUENCE [LARGE SCALE GENOMIC DNA]</scope>
    <source>
        <strain evidence="2 3">FSY-15</strain>
    </source>
</reference>
<comment type="caution">
    <text evidence="2">The sequence shown here is derived from an EMBL/GenBank/DDBJ whole genome shotgun (WGS) entry which is preliminary data.</text>
</comment>
<dbReference type="InterPro" id="IPR002716">
    <property type="entry name" value="PIN_dom"/>
</dbReference>
<dbReference type="SUPFAM" id="SSF88723">
    <property type="entry name" value="PIN domain-like"/>
    <property type="match status" value="1"/>
</dbReference>
<dbReference type="EMBL" id="SACY01000005">
    <property type="protein sequence ID" value="RVU23433.1"/>
    <property type="molecule type" value="Genomic_DNA"/>
</dbReference>
<gene>
    <name evidence="2" type="ORF">EOJ36_10145</name>
</gene>
<accession>A0A437PMC5</accession>
<dbReference type="RefSeq" id="WP_127804990.1">
    <property type="nucleotide sequence ID" value="NZ_SACY01000005.1"/>
</dbReference>
<keyword evidence="3" id="KW-1185">Reference proteome</keyword>
<dbReference type="Pfam" id="PF13470">
    <property type="entry name" value="PIN_3"/>
    <property type="match status" value="1"/>
</dbReference>
<dbReference type="OrthoDB" id="1148871at2"/>